<dbReference type="GeneID" id="26232729"/>
<dbReference type="AlphaFoldDB" id="A0A7T6XRS6"/>
<organism evidence="2 3">
    <name type="scientific">Penicillium digitatum</name>
    <name type="common">Green mold</name>
    <dbReference type="NCBI Taxonomy" id="36651"/>
    <lineage>
        <taxon>Eukaryota</taxon>
        <taxon>Fungi</taxon>
        <taxon>Dikarya</taxon>
        <taxon>Ascomycota</taxon>
        <taxon>Pezizomycotina</taxon>
        <taxon>Eurotiomycetes</taxon>
        <taxon>Eurotiomycetidae</taxon>
        <taxon>Eurotiales</taxon>
        <taxon>Aspergillaceae</taxon>
        <taxon>Penicillium</taxon>
    </lineage>
</organism>
<dbReference type="Proteomes" id="UP000595662">
    <property type="component" value="Chromosome 4"/>
</dbReference>
<dbReference type="RefSeq" id="XP_014534701.1">
    <property type="nucleotide sequence ID" value="XM_014679215.1"/>
</dbReference>
<gene>
    <name evidence="2" type="ORF">Pdw03_0973</name>
</gene>
<name>A0A7T6XRS6_PENDI</name>
<feature type="region of interest" description="Disordered" evidence="1">
    <location>
        <begin position="117"/>
        <end position="148"/>
    </location>
</feature>
<dbReference type="OMA" id="VASKWDM"/>
<dbReference type="KEGG" id="pdp:PDIP_44110"/>
<dbReference type="VEuPathDB" id="FungiDB:PDIP_44110"/>
<proteinExistence type="predicted"/>
<dbReference type="PANTHER" id="PTHR35179:SF2">
    <property type="entry name" value="START DOMAIN-CONTAINING PROTEIN"/>
    <property type="match status" value="1"/>
</dbReference>
<sequence>MVQAILTDNPEFPVTSVDIIGCNRTMGNLLCFVRGEEKPFRILVEVLGKTVFFVRRENSPTETIPGIHGYGHTFPEAYTTWGANVGGSQSHQRVVEYEFAGMRCLVRFEADGFLPDLVSDPEKSGEDPVPDSKEESVDPEEALPSIDEMAISDVPSASTEMATEQLDIAIQGQRIPQCAVFDLKTRSRSKKSVNVLEKELPQLWVTQTPNFILAHHAAGQFKHIRVQDVRNDVKQWEETQQLALGKFASLLQMIVEFARSLDNGKLEIEREEGEQVLNLREQRGVVNGVLSPAVASKWDL</sequence>
<evidence type="ECO:0000313" key="2">
    <source>
        <dbReference type="EMBL" id="QQK46075.1"/>
    </source>
</evidence>
<evidence type="ECO:0000313" key="3">
    <source>
        <dbReference type="Proteomes" id="UP000595662"/>
    </source>
</evidence>
<evidence type="ECO:0000256" key="1">
    <source>
        <dbReference type="SAM" id="MobiDB-lite"/>
    </source>
</evidence>
<feature type="compositionally biased region" description="Basic and acidic residues" evidence="1">
    <location>
        <begin position="120"/>
        <end position="136"/>
    </location>
</feature>
<accession>A0A7T6XRS6</accession>
<dbReference type="EMBL" id="CP060777">
    <property type="protein sequence ID" value="QQK46075.1"/>
    <property type="molecule type" value="Genomic_DNA"/>
</dbReference>
<reference evidence="2 3" key="1">
    <citation type="submission" date="2020-08" db="EMBL/GenBank/DDBJ databases">
        <title>The completed genome sequence of the pathogenic ascomycete fungus Penicillium digitatum.</title>
        <authorList>
            <person name="Wang M."/>
        </authorList>
    </citation>
    <scope>NUCLEOTIDE SEQUENCE [LARGE SCALE GENOMIC DNA]</scope>
    <source>
        <strain evidence="2 3">PdW03</strain>
    </source>
</reference>
<dbReference type="PANTHER" id="PTHR35179">
    <property type="entry name" value="PROTEIN CBG02620"/>
    <property type="match status" value="1"/>
</dbReference>
<protein>
    <submittedName>
        <fullName evidence="2">Zinc finger, C2H2-type matrin</fullName>
    </submittedName>
</protein>